<evidence type="ECO:0000313" key="2">
    <source>
        <dbReference type="EMBL" id="RVU60156.1"/>
    </source>
</evidence>
<dbReference type="EMBL" id="LDER01000408">
    <property type="protein sequence ID" value="RVU60156.1"/>
    <property type="molecule type" value="Genomic_DNA"/>
</dbReference>
<comment type="caution">
    <text evidence="2">The sequence shown here is derived from an EMBL/GenBank/DDBJ whole genome shotgun (WGS) entry which is preliminary data.</text>
</comment>
<feature type="domain" description="HTH cro/C1-type" evidence="1">
    <location>
        <begin position="2"/>
        <end position="56"/>
    </location>
</feature>
<dbReference type="Gene3D" id="1.10.260.40">
    <property type="entry name" value="lambda repressor-like DNA-binding domains"/>
    <property type="match status" value="1"/>
</dbReference>
<reference evidence="2 3" key="1">
    <citation type="submission" date="2018-01" db="EMBL/GenBank/DDBJ databases">
        <title>Complete genome sequence of G25-42.</title>
        <authorList>
            <person name="Zheng Z."/>
            <person name="Sun M."/>
        </authorList>
    </citation>
    <scope>NUCLEOTIDE SEQUENCE [LARGE SCALE GENOMIC DNA]</scope>
    <source>
        <strain evidence="2 3">G25-42</strain>
    </source>
</reference>
<sequence>MLYQERVSKSISLEKLSPKIHIKPQVLHAIEKGKSGVNAERAEKISAIFNKPVEYFFIPIYYRVREEETS</sequence>
<evidence type="ECO:0000313" key="3">
    <source>
        <dbReference type="Proteomes" id="UP000286687"/>
    </source>
</evidence>
<dbReference type="InterPro" id="IPR001387">
    <property type="entry name" value="Cro/C1-type_HTH"/>
</dbReference>
<dbReference type="Pfam" id="PF01381">
    <property type="entry name" value="HTH_3"/>
    <property type="match status" value="1"/>
</dbReference>
<organism evidence="2 3">
    <name type="scientific">Bacillus thuringiensis</name>
    <dbReference type="NCBI Taxonomy" id="1428"/>
    <lineage>
        <taxon>Bacteria</taxon>
        <taxon>Bacillati</taxon>
        <taxon>Bacillota</taxon>
        <taxon>Bacilli</taxon>
        <taxon>Bacillales</taxon>
        <taxon>Bacillaceae</taxon>
        <taxon>Bacillus</taxon>
        <taxon>Bacillus cereus group</taxon>
    </lineage>
</organism>
<dbReference type="GO" id="GO:0003677">
    <property type="term" value="F:DNA binding"/>
    <property type="evidence" value="ECO:0007669"/>
    <property type="project" value="InterPro"/>
</dbReference>
<dbReference type="SMART" id="SM00530">
    <property type="entry name" value="HTH_XRE"/>
    <property type="match status" value="1"/>
</dbReference>
<dbReference type="Proteomes" id="UP000286687">
    <property type="component" value="Unassembled WGS sequence"/>
</dbReference>
<dbReference type="CDD" id="cd00093">
    <property type="entry name" value="HTH_XRE"/>
    <property type="match status" value="1"/>
</dbReference>
<dbReference type="InterPro" id="IPR010982">
    <property type="entry name" value="Lambda_DNA-bd_dom_sf"/>
</dbReference>
<accession>A0A437S9R9</accession>
<proteinExistence type="predicted"/>
<protein>
    <submittedName>
        <fullName evidence="2">XRE family transcriptional regulator</fullName>
    </submittedName>
</protein>
<dbReference type="AlphaFoldDB" id="A0A437S9R9"/>
<dbReference type="SUPFAM" id="SSF47413">
    <property type="entry name" value="lambda repressor-like DNA-binding domains"/>
    <property type="match status" value="1"/>
</dbReference>
<name>A0A437S9R9_BACTU</name>
<dbReference type="PROSITE" id="PS50943">
    <property type="entry name" value="HTH_CROC1"/>
    <property type="match status" value="1"/>
</dbReference>
<gene>
    <name evidence="2" type="ORF">BM74_33175</name>
</gene>
<dbReference type="RefSeq" id="WP_127814761.1">
    <property type="nucleotide sequence ID" value="NZ_LDER01000408.1"/>
</dbReference>
<evidence type="ECO:0000259" key="1">
    <source>
        <dbReference type="PROSITE" id="PS50943"/>
    </source>
</evidence>